<dbReference type="Gene3D" id="3.30.300.30">
    <property type="match status" value="1"/>
</dbReference>
<proteinExistence type="inferred from homology"/>
<feature type="domain" description="AMP-dependent synthetase/ligase" evidence="5">
    <location>
        <begin position="18"/>
        <end position="401"/>
    </location>
</feature>
<sequence>MIPGLMQTEPLSTTAILRHAARNHAGREIVSRTVEGDIVRYGYGELERRCERLAKALLAQGVGPGDRVASLAWNTHRHLEMFFAVPGLGAVLHTVNPRLFEEQIRYILDHAGAKVLLFEPSFADLVDRLAPQLPQLSTFIRLTDEAYHKPGAVGALCYETLMALEAPGFSWPRVDENAGAVLCYTSGTTGDPKGVLYSHRSIVLHAMAGGLSGAFGLSAHDVIMPCSSMYHATAWGLPYMAPVNGCKLVLPGDRMDPASLHSLIAAEGVTLSGGVPTIWTLYLNHLAEHDLKPGALQRLVIGGSAVPQVMAETFKQKYGVGVLQIWGMTETSPLGVVSTPSPALDDLTEDERDQVIWTRQGRMQFGIELKVVGDAGDELPRDGTSSGRLMVRGPWVLRRYFRGQNDVVDQDGWFDTGDIATIDAAGFMRITDRTKDVIKSGGEWISSIDLENVAVGCPGVRIAAVVGAPHPKWEERPILIIETHAGREITRDEVLEFLKPRIAKWWTPDDVIFAAVPLTATGKIDKKILRDTYRDHLMKP</sequence>
<dbReference type="NCBIfam" id="NF004837">
    <property type="entry name" value="PRK06187.1"/>
    <property type="match status" value="1"/>
</dbReference>
<dbReference type="PANTHER" id="PTHR43859:SF4">
    <property type="entry name" value="BUTANOATE--COA LIGASE AAE1-RELATED"/>
    <property type="match status" value="1"/>
</dbReference>
<reference evidence="7" key="1">
    <citation type="submission" date="2021-04" db="EMBL/GenBank/DDBJ databases">
        <title>The complete genome sequence of Caulobacter sp. S6.</title>
        <authorList>
            <person name="Tang Y."/>
            <person name="Ouyang W."/>
            <person name="Liu Q."/>
            <person name="Huang B."/>
            <person name="Guo Z."/>
            <person name="Lei P."/>
        </authorList>
    </citation>
    <scope>NUCLEOTIDE SEQUENCE</scope>
    <source>
        <strain evidence="7">S6</strain>
    </source>
</reference>
<dbReference type="EMBL" id="CP073078">
    <property type="protein sequence ID" value="QUD86631.1"/>
    <property type="molecule type" value="Genomic_DNA"/>
</dbReference>
<dbReference type="InterPro" id="IPR042099">
    <property type="entry name" value="ANL_N_sf"/>
</dbReference>
<evidence type="ECO:0000313" key="7">
    <source>
        <dbReference type="EMBL" id="QUD86631.1"/>
    </source>
</evidence>
<dbReference type="GO" id="GO:0006631">
    <property type="term" value="P:fatty acid metabolic process"/>
    <property type="evidence" value="ECO:0007669"/>
    <property type="project" value="UniProtKB-KW"/>
</dbReference>
<dbReference type="InterPro" id="IPR000873">
    <property type="entry name" value="AMP-dep_synth/lig_dom"/>
</dbReference>
<dbReference type="PROSITE" id="PS00455">
    <property type="entry name" value="AMP_BINDING"/>
    <property type="match status" value="1"/>
</dbReference>
<protein>
    <submittedName>
        <fullName evidence="7">Long-chain fatty acid--CoA ligase</fullName>
    </submittedName>
</protein>
<evidence type="ECO:0000256" key="1">
    <source>
        <dbReference type="ARBA" id="ARBA00006432"/>
    </source>
</evidence>
<organism evidence="7 8">
    <name type="scientific">Phenylobacterium montanum</name>
    <dbReference type="NCBI Taxonomy" id="2823693"/>
    <lineage>
        <taxon>Bacteria</taxon>
        <taxon>Pseudomonadati</taxon>
        <taxon>Pseudomonadota</taxon>
        <taxon>Alphaproteobacteria</taxon>
        <taxon>Caulobacterales</taxon>
        <taxon>Caulobacteraceae</taxon>
        <taxon>Phenylobacterium</taxon>
    </lineage>
</organism>
<comment type="similarity">
    <text evidence="1">Belongs to the ATP-dependent AMP-binding enzyme family.</text>
</comment>
<dbReference type="InterPro" id="IPR025110">
    <property type="entry name" value="AMP-bd_C"/>
</dbReference>
<evidence type="ECO:0000256" key="3">
    <source>
        <dbReference type="ARBA" id="ARBA00022832"/>
    </source>
</evidence>
<dbReference type="RefSeq" id="WP_211936683.1">
    <property type="nucleotide sequence ID" value="NZ_CP073078.1"/>
</dbReference>
<evidence type="ECO:0000256" key="2">
    <source>
        <dbReference type="ARBA" id="ARBA00022598"/>
    </source>
</evidence>
<dbReference type="Gene3D" id="3.40.50.12780">
    <property type="entry name" value="N-terminal domain of ligase-like"/>
    <property type="match status" value="1"/>
</dbReference>
<feature type="domain" description="AMP-binding enzyme C-terminal" evidence="6">
    <location>
        <begin position="450"/>
        <end position="523"/>
    </location>
</feature>
<dbReference type="KEGG" id="caul:KCG34_16285"/>
<dbReference type="Proteomes" id="UP000676409">
    <property type="component" value="Chromosome"/>
</dbReference>
<evidence type="ECO:0000256" key="4">
    <source>
        <dbReference type="ARBA" id="ARBA00023098"/>
    </source>
</evidence>
<keyword evidence="8" id="KW-1185">Reference proteome</keyword>
<dbReference type="CDD" id="cd12119">
    <property type="entry name" value="ttLC_FACS_AlkK_like"/>
    <property type="match status" value="1"/>
</dbReference>
<name>A0A975FWV6_9CAUL</name>
<gene>
    <name evidence="7" type="ORF">KCG34_16285</name>
</gene>
<evidence type="ECO:0000259" key="6">
    <source>
        <dbReference type="Pfam" id="PF13193"/>
    </source>
</evidence>
<accession>A0A975FWV6</accession>
<dbReference type="AlphaFoldDB" id="A0A975FWV6"/>
<dbReference type="SUPFAM" id="SSF56801">
    <property type="entry name" value="Acetyl-CoA synthetase-like"/>
    <property type="match status" value="1"/>
</dbReference>
<dbReference type="InterPro" id="IPR020845">
    <property type="entry name" value="AMP-binding_CS"/>
</dbReference>
<keyword evidence="3" id="KW-0276">Fatty acid metabolism</keyword>
<dbReference type="GO" id="GO:0016874">
    <property type="term" value="F:ligase activity"/>
    <property type="evidence" value="ECO:0007669"/>
    <property type="project" value="UniProtKB-KW"/>
</dbReference>
<evidence type="ECO:0000259" key="5">
    <source>
        <dbReference type="Pfam" id="PF00501"/>
    </source>
</evidence>
<dbReference type="Pfam" id="PF00501">
    <property type="entry name" value="AMP-binding"/>
    <property type="match status" value="1"/>
</dbReference>
<dbReference type="Pfam" id="PF13193">
    <property type="entry name" value="AMP-binding_C"/>
    <property type="match status" value="1"/>
</dbReference>
<dbReference type="PANTHER" id="PTHR43859">
    <property type="entry name" value="ACYL-ACTIVATING ENZYME"/>
    <property type="match status" value="1"/>
</dbReference>
<dbReference type="InterPro" id="IPR045851">
    <property type="entry name" value="AMP-bd_C_sf"/>
</dbReference>
<evidence type="ECO:0000313" key="8">
    <source>
        <dbReference type="Proteomes" id="UP000676409"/>
    </source>
</evidence>
<keyword evidence="2 7" id="KW-0436">Ligase</keyword>
<keyword evidence="4" id="KW-0443">Lipid metabolism</keyword>